<accession>A0AAE4Z6N0</accession>
<evidence type="ECO:0000313" key="1">
    <source>
        <dbReference type="EMBL" id="NIR74329.1"/>
    </source>
</evidence>
<organism evidence="1 2">
    <name type="scientific">Candidatus Kutchimonas denitrificans</name>
    <dbReference type="NCBI Taxonomy" id="3056748"/>
    <lineage>
        <taxon>Bacteria</taxon>
        <taxon>Pseudomonadati</taxon>
        <taxon>Gemmatimonadota</taxon>
        <taxon>Gemmatimonadia</taxon>
        <taxon>Candidatus Palauibacterales</taxon>
        <taxon>Candidatus Palauibacteraceae</taxon>
        <taxon>Candidatus Kutchimonas</taxon>
    </lineage>
</organism>
<proteinExistence type="predicted"/>
<protein>
    <submittedName>
        <fullName evidence="1">6-bladed beta-propeller</fullName>
    </submittedName>
</protein>
<dbReference type="Pfam" id="PF17170">
    <property type="entry name" value="DUF5128"/>
    <property type="match status" value="1"/>
</dbReference>
<dbReference type="AlphaFoldDB" id="A0AAE4Z6N0"/>
<sequence length="411" mass="44571">MGRATFLWLNEDGASDFRWVQRRLTPINVSVSGKAAIAGAAFVLLSMPSVIGSPESVYGQQVVKKSQLILQIGEELGPDEYTFNLIADVDVSPRDGGIYVLDGGDQTVKRYDRLGNYVSQFGRAGQGPGEFGLPHALSVDSTVRVYDIGQRRMSVFSLDGEHIRTRRLGLIGPANLSMVFPIRNGMLVGVTTPRFAYGHQSDDPNFAVLALYPTADAIVDTLLVCHSGGTVWHARGKPGPWGIADSPFGFGGAWAVHADSLVAVVNGYTGEGKVYLADSTGLTIMRQFQLPYESRPVSERDVAGVEENFRARREGLGHPVGAIMLEPPPRWSIARRALFAHNGDLWINIGSIAEIDAEQFLVIEQEGDQMSEFTLPAGFQLSAVREDLLYGTAQSELGAGLVRVYKMSSSP</sequence>
<dbReference type="EMBL" id="JAACAK010000035">
    <property type="protein sequence ID" value="NIR74329.1"/>
    <property type="molecule type" value="Genomic_DNA"/>
</dbReference>
<evidence type="ECO:0000313" key="2">
    <source>
        <dbReference type="Proteomes" id="UP000702544"/>
    </source>
</evidence>
<gene>
    <name evidence="1" type="ORF">GWO12_04350</name>
</gene>
<dbReference type="Proteomes" id="UP000702544">
    <property type="component" value="Unassembled WGS sequence"/>
</dbReference>
<dbReference type="SUPFAM" id="SSF101898">
    <property type="entry name" value="NHL repeat"/>
    <property type="match status" value="1"/>
</dbReference>
<comment type="caution">
    <text evidence="1">The sequence shown here is derived from an EMBL/GenBank/DDBJ whole genome shotgun (WGS) entry which is preliminary data.</text>
</comment>
<reference evidence="1 2" key="1">
    <citation type="submission" date="2020-01" db="EMBL/GenBank/DDBJ databases">
        <title>Genomes assembled from Gulf of Kutch pelagic sediment metagenomes.</title>
        <authorList>
            <person name="Chandrashekar M."/>
            <person name="Mahajan M.S."/>
            <person name="Dave K.J."/>
            <person name="Vatsa P."/>
            <person name="Nathani N.M."/>
        </authorList>
    </citation>
    <scope>NUCLEOTIDE SEQUENCE [LARGE SCALE GENOMIC DNA]</scope>
    <source>
        <strain evidence="1">KS3-K002</strain>
    </source>
</reference>
<dbReference type="InterPro" id="IPR011042">
    <property type="entry name" value="6-blade_b-propeller_TolB-like"/>
</dbReference>
<name>A0AAE4Z6N0_9BACT</name>
<dbReference type="Gene3D" id="2.120.10.30">
    <property type="entry name" value="TolB, C-terminal domain"/>
    <property type="match status" value="1"/>
</dbReference>